<evidence type="ECO:0000313" key="2">
    <source>
        <dbReference type="Proteomes" id="UP000824151"/>
    </source>
</evidence>
<reference evidence="1" key="1">
    <citation type="journal article" date="2021" name="PeerJ">
        <title>Extensive microbial diversity within the chicken gut microbiome revealed by metagenomics and culture.</title>
        <authorList>
            <person name="Gilroy R."/>
            <person name="Ravi A."/>
            <person name="Getino M."/>
            <person name="Pursley I."/>
            <person name="Horton D.L."/>
            <person name="Alikhan N.F."/>
            <person name="Baker D."/>
            <person name="Gharbi K."/>
            <person name="Hall N."/>
            <person name="Watson M."/>
            <person name="Adriaenssens E.M."/>
            <person name="Foster-Nyarko E."/>
            <person name="Jarju S."/>
            <person name="Secka A."/>
            <person name="Antonio M."/>
            <person name="Oren A."/>
            <person name="Chaudhuri R.R."/>
            <person name="La Ragione R."/>
            <person name="Hildebrand F."/>
            <person name="Pallen M.J."/>
        </authorList>
    </citation>
    <scope>NUCLEOTIDE SEQUENCE</scope>
    <source>
        <strain evidence="1">ChiHejej3B27-3195</strain>
    </source>
</reference>
<protein>
    <submittedName>
        <fullName evidence="1">Uncharacterized protein</fullName>
    </submittedName>
</protein>
<comment type="caution">
    <text evidence="1">The sequence shown here is derived from an EMBL/GenBank/DDBJ whole genome shotgun (WGS) entry which is preliminary data.</text>
</comment>
<proteinExistence type="predicted"/>
<dbReference type="Proteomes" id="UP000824151">
    <property type="component" value="Unassembled WGS sequence"/>
</dbReference>
<dbReference type="AlphaFoldDB" id="A0A9D1S2L3"/>
<accession>A0A9D1S2L3</accession>
<organism evidence="1 2">
    <name type="scientific">Candidatus Nesterenkonia stercoripullorum</name>
    <dbReference type="NCBI Taxonomy" id="2838701"/>
    <lineage>
        <taxon>Bacteria</taxon>
        <taxon>Bacillati</taxon>
        <taxon>Actinomycetota</taxon>
        <taxon>Actinomycetes</taxon>
        <taxon>Micrococcales</taxon>
        <taxon>Micrococcaceae</taxon>
        <taxon>Nesterenkonia</taxon>
    </lineage>
</organism>
<gene>
    <name evidence="1" type="ORF">H9871_04855</name>
</gene>
<reference evidence="1" key="2">
    <citation type="submission" date="2021-04" db="EMBL/GenBank/DDBJ databases">
        <authorList>
            <person name="Gilroy R."/>
        </authorList>
    </citation>
    <scope>NUCLEOTIDE SEQUENCE</scope>
    <source>
        <strain evidence="1">ChiHejej3B27-3195</strain>
    </source>
</reference>
<name>A0A9D1S2L3_9MICC</name>
<dbReference type="EMBL" id="DXGD01000174">
    <property type="protein sequence ID" value="HIW99453.1"/>
    <property type="molecule type" value="Genomic_DNA"/>
</dbReference>
<evidence type="ECO:0000313" key="1">
    <source>
        <dbReference type="EMBL" id="HIW99453.1"/>
    </source>
</evidence>
<sequence length="334" mass="37071">MPFQRSEVPAVRHIAYPFAGPFTTRKEATLATLTSHYGINGDVPFIDVTLGRDTPLFVDPYRIRLSATPTSFAVDAVQCMDTFFGTIGAAVLSTDPTCRKHAEALLGKFKEPRETHLGYAQNSINGHGGAEDIGAGIWSAMNEDIKALFTLGVLKHLEDLSMYVEDVAEDRTSDITSRIIFGPLADFTAEMIQRYPEFTGNGNVTVDVERQIWDSENWQWASRTITLPCVDGVPLMLVPKEWVGSSILMSSGRFFETTLLGFIQDERTSILTDGSLSFPTKKTLLRQKTPARGRDTNLAVTLRAYDGGIDLLKRHRSWVADRYKDSLLERGEAA</sequence>